<accession>A0A8H2KBT3</accession>
<sequence length="235" mass="24314">MSDSYRKPHSFALGAFLSVLAIPLAIAAAVIVGLLGTGLAAAVAAIGMFAAFPLFALGSRGPVSRGSDFLFALVVGAIATILGAVSGLLADAYTTFVAGGGTSGIIENIFAGRAELPFPSRPEEVVVPLTVTAVLAVLAIVMNAAKALAVHRDNIMAKANTVATSATRRLETSRTALTSTAKNSANTANQFANHVMTINSSSPGILLNGEPLEQLQSKTHLWRDLREKIYKAIRG</sequence>
<gene>
    <name evidence="2" type="ORF">FB472_1987</name>
</gene>
<dbReference type="AlphaFoldDB" id="A0A8H2KBT3"/>
<protein>
    <submittedName>
        <fullName evidence="2">Uncharacterized protein</fullName>
    </submittedName>
</protein>
<proteinExistence type="predicted"/>
<evidence type="ECO:0000313" key="2">
    <source>
        <dbReference type="EMBL" id="TQO20356.1"/>
    </source>
</evidence>
<feature type="transmembrane region" description="Helical" evidence="1">
    <location>
        <begin position="37"/>
        <end position="57"/>
    </location>
</feature>
<dbReference type="RefSeq" id="WP_215730427.1">
    <property type="nucleotide sequence ID" value="NZ_VFRA01000001.1"/>
</dbReference>
<dbReference type="EMBL" id="VFRA01000001">
    <property type="protein sequence ID" value="TQO20356.1"/>
    <property type="molecule type" value="Genomic_DNA"/>
</dbReference>
<organism evidence="2 3">
    <name type="scientific">Rhodoglobus vestalii</name>
    <dbReference type="NCBI Taxonomy" id="193384"/>
    <lineage>
        <taxon>Bacteria</taxon>
        <taxon>Bacillati</taxon>
        <taxon>Actinomycetota</taxon>
        <taxon>Actinomycetes</taxon>
        <taxon>Micrococcales</taxon>
        <taxon>Microbacteriaceae</taxon>
        <taxon>Rhodoglobus</taxon>
    </lineage>
</organism>
<comment type="caution">
    <text evidence="2">The sequence shown here is derived from an EMBL/GenBank/DDBJ whole genome shotgun (WGS) entry which is preliminary data.</text>
</comment>
<keyword evidence="1" id="KW-0812">Transmembrane</keyword>
<feature type="transmembrane region" description="Helical" evidence="1">
    <location>
        <begin position="125"/>
        <end position="145"/>
    </location>
</feature>
<feature type="transmembrane region" description="Helical" evidence="1">
    <location>
        <begin position="69"/>
        <end position="90"/>
    </location>
</feature>
<evidence type="ECO:0000313" key="3">
    <source>
        <dbReference type="Proteomes" id="UP000316560"/>
    </source>
</evidence>
<evidence type="ECO:0000256" key="1">
    <source>
        <dbReference type="SAM" id="Phobius"/>
    </source>
</evidence>
<keyword evidence="1" id="KW-0472">Membrane</keyword>
<keyword evidence="1" id="KW-1133">Transmembrane helix</keyword>
<name>A0A8H2KBT3_9MICO</name>
<reference evidence="2 3" key="1">
    <citation type="submission" date="2019-06" db="EMBL/GenBank/DDBJ databases">
        <title>Sequencing the genomes of 1000 actinobacteria strains.</title>
        <authorList>
            <person name="Klenk H.-P."/>
        </authorList>
    </citation>
    <scope>NUCLEOTIDE SEQUENCE [LARGE SCALE GENOMIC DNA]</scope>
    <source>
        <strain evidence="2 3">DSM 21947</strain>
    </source>
</reference>
<dbReference type="Proteomes" id="UP000316560">
    <property type="component" value="Unassembled WGS sequence"/>
</dbReference>
<keyword evidence="3" id="KW-1185">Reference proteome</keyword>